<organism evidence="6 7">
    <name type="scientific">Faecalicatena contorta</name>
    <dbReference type="NCBI Taxonomy" id="39482"/>
    <lineage>
        <taxon>Bacteria</taxon>
        <taxon>Bacillati</taxon>
        <taxon>Bacillota</taxon>
        <taxon>Clostridia</taxon>
        <taxon>Lachnospirales</taxon>
        <taxon>Lachnospiraceae</taxon>
        <taxon>Faecalicatena</taxon>
    </lineage>
</organism>
<evidence type="ECO:0000256" key="4">
    <source>
        <dbReference type="ARBA" id="ARBA00022840"/>
    </source>
</evidence>
<protein>
    <submittedName>
        <fullName evidence="6">Uncharacterized ABC transporter ATP-binding protein YbhF</fullName>
    </submittedName>
</protein>
<dbReference type="GO" id="GO:0005524">
    <property type="term" value="F:ATP binding"/>
    <property type="evidence" value="ECO:0007669"/>
    <property type="project" value="UniProtKB-KW"/>
</dbReference>
<evidence type="ECO:0000313" key="7">
    <source>
        <dbReference type="Proteomes" id="UP000095544"/>
    </source>
</evidence>
<dbReference type="EMBL" id="CYZU01000001">
    <property type="protein sequence ID" value="CUN59942.1"/>
    <property type="molecule type" value="Genomic_DNA"/>
</dbReference>
<accession>A0A173Y745</accession>
<evidence type="ECO:0000259" key="5">
    <source>
        <dbReference type="PROSITE" id="PS50893"/>
    </source>
</evidence>
<dbReference type="InterPro" id="IPR003439">
    <property type="entry name" value="ABC_transporter-like_ATP-bd"/>
</dbReference>
<dbReference type="CDD" id="cd03230">
    <property type="entry name" value="ABC_DR_subfamily_A"/>
    <property type="match status" value="1"/>
</dbReference>
<dbReference type="Gene3D" id="3.40.50.300">
    <property type="entry name" value="P-loop containing nucleotide triphosphate hydrolases"/>
    <property type="match status" value="1"/>
</dbReference>
<dbReference type="PANTHER" id="PTHR43335">
    <property type="entry name" value="ABC TRANSPORTER, ATP-BINDING PROTEIN"/>
    <property type="match status" value="1"/>
</dbReference>
<evidence type="ECO:0000313" key="6">
    <source>
        <dbReference type="EMBL" id="CUN59942.1"/>
    </source>
</evidence>
<dbReference type="PANTHER" id="PTHR43335:SF4">
    <property type="entry name" value="ABC TRANSPORTER, ATP-BINDING PROTEIN"/>
    <property type="match status" value="1"/>
</dbReference>
<dbReference type="Pfam" id="PF00005">
    <property type="entry name" value="ABC_tran"/>
    <property type="match status" value="1"/>
</dbReference>
<keyword evidence="2" id="KW-0813">Transport</keyword>
<evidence type="ECO:0000256" key="2">
    <source>
        <dbReference type="ARBA" id="ARBA00022448"/>
    </source>
</evidence>
<dbReference type="Proteomes" id="UP000095544">
    <property type="component" value="Unassembled WGS sequence"/>
</dbReference>
<gene>
    <name evidence="6" type="primary">ybhF_1</name>
    <name evidence="6" type="ORF">ERS852491_00014</name>
</gene>
<name>A0A173Y745_9FIRM</name>
<reference evidence="6 7" key="1">
    <citation type="submission" date="2015-09" db="EMBL/GenBank/DDBJ databases">
        <authorList>
            <consortium name="Pathogen Informatics"/>
        </authorList>
    </citation>
    <scope>NUCLEOTIDE SEQUENCE [LARGE SCALE GENOMIC DNA]</scope>
    <source>
        <strain evidence="6 7">2789STDY5834876</strain>
    </source>
</reference>
<proteinExistence type="inferred from homology"/>
<dbReference type="SMART" id="SM00382">
    <property type="entry name" value="AAA"/>
    <property type="match status" value="1"/>
</dbReference>
<dbReference type="STRING" id="39482.ERS852491_00014"/>
<evidence type="ECO:0000256" key="1">
    <source>
        <dbReference type="ARBA" id="ARBA00005417"/>
    </source>
</evidence>
<dbReference type="InterPro" id="IPR027417">
    <property type="entry name" value="P-loop_NTPase"/>
</dbReference>
<keyword evidence="4 6" id="KW-0067">ATP-binding</keyword>
<dbReference type="AlphaFoldDB" id="A0A173Y745"/>
<dbReference type="PROSITE" id="PS50893">
    <property type="entry name" value="ABC_TRANSPORTER_2"/>
    <property type="match status" value="1"/>
</dbReference>
<sequence>MIEVKNLVKKYGNHLAIDHLNFKIEKGKIYGFLGPNGAGKSTTMNIMTGYLGATEGEVLINGHDILKEPEEAKKHIGYLPELPPLYMEMTVQEYLDFAAELKGIAKDKRESSVEEVIKLAKLMDVRGRLIRNLSKGYRQRVGLAQAMLGFPDIIILDEPTVGLDPKQIIEIRELIRKLAKDHTVILSSHILAEVREVCDYIMIISKGRLVASDTPDNLEHLMDEAESVEILAKTEPSNLRDILNPIRDITGMKTEKRADGTTYAVLEVKDNKDIREQVFFAFAGAGCPLLMLNTNRASLEEIFLELTQGETGSKLLSAKREEAGTDAGDL</sequence>
<comment type="similarity">
    <text evidence="1">Belongs to the ABC transporter superfamily.</text>
</comment>
<dbReference type="RefSeq" id="WP_050642745.1">
    <property type="nucleotide sequence ID" value="NZ_CABKUE010000009.1"/>
</dbReference>
<dbReference type="GO" id="GO:0016887">
    <property type="term" value="F:ATP hydrolysis activity"/>
    <property type="evidence" value="ECO:0007669"/>
    <property type="project" value="InterPro"/>
</dbReference>
<dbReference type="SUPFAM" id="SSF52540">
    <property type="entry name" value="P-loop containing nucleoside triphosphate hydrolases"/>
    <property type="match status" value="1"/>
</dbReference>
<dbReference type="InterPro" id="IPR003593">
    <property type="entry name" value="AAA+_ATPase"/>
</dbReference>
<evidence type="ECO:0000256" key="3">
    <source>
        <dbReference type="ARBA" id="ARBA00022741"/>
    </source>
</evidence>
<feature type="domain" description="ABC transporter" evidence="5">
    <location>
        <begin position="2"/>
        <end position="231"/>
    </location>
</feature>
<keyword evidence="3" id="KW-0547">Nucleotide-binding</keyword>
<dbReference type="OrthoDB" id="9775135at2"/>